<feature type="region of interest" description="Disordered" evidence="2">
    <location>
        <begin position="723"/>
        <end position="743"/>
    </location>
</feature>
<evidence type="ECO:0000313" key="4">
    <source>
        <dbReference type="Proteomes" id="UP001046870"/>
    </source>
</evidence>
<feature type="region of interest" description="Disordered" evidence="2">
    <location>
        <begin position="496"/>
        <end position="516"/>
    </location>
</feature>
<feature type="compositionally biased region" description="Polar residues" evidence="2">
    <location>
        <begin position="938"/>
        <end position="954"/>
    </location>
</feature>
<dbReference type="Proteomes" id="UP001046870">
    <property type="component" value="Chromosome 14"/>
</dbReference>
<keyword evidence="4" id="KW-1185">Reference proteome</keyword>
<feature type="compositionally biased region" description="Low complexity" evidence="2">
    <location>
        <begin position="917"/>
        <end position="929"/>
    </location>
</feature>
<feature type="region of interest" description="Disordered" evidence="2">
    <location>
        <begin position="759"/>
        <end position="839"/>
    </location>
</feature>
<gene>
    <name evidence="3" type="ORF">MATL_G00174600</name>
</gene>
<dbReference type="OrthoDB" id="8962639at2759"/>
<keyword evidence="1" id="KW-0175">Coiled coil</keyword>
<feature type="compositionally biased region" description="Basic residues" evidence="2">
    <location>
        <begin position="997"/>
        <end position="1010"/>
    </location>
</feature>
<feature type="compositionally biased region" description="Polar residues" evidence="2">
    <location>
        <begin position="864"/>
        <end position="877"/>
    </location>
</feature>
<accession>A0A9D3PRP2</accession>
<feature type="compositionally biased region" description="Polar residues" evidence="2">
    <location>
        <begin position="962"/>
        <end position="979"/>
    </location>
</feature>
<organism evidence="3 4">
    <name type="scientific">Megalops atlanticus</name>
    <name type="common">Tarpon</name>
    <name type="synonym">Clupea gigantea</name>
    <dbReference type="NCBI Taxonomy" id="7932"/>
    <lineage>
        <taxon>Eukaryota</taxon>
        <taxon>Metazoa</taxon>
        <taxon>Chordata</taxon>
        <taxon>Craniata</taxon>
        <taxon>Vertebrata</taxon>
        <taxon>Euteleostomi</taxon>
        <taxon>Actinopterygii</taxon>
        <taxon>Neopterygii</taxon>
        <taxon>Teleostei</taxon>
        <taxon>Elopiformes</taxon>
        <taxon>Megalopidae</taxon>
        <taxon>Megalops</taxon>
    </lineage>
</organism>
<reference evidence="3" key="1">
    <citation type="submission" date="2021-01" db="EMBL/GenBank/DDBJ databases">
        <authorList>
            <person name="Zahm M."/>
            <person name="Roques C."/>
            <person name="Cabau C."/>
            <person name="Klopp C."/>
            <person name="Donnadieu C."/>
            <person name="Jouanno E."/>
            <person name="Lampietro C."/>
            <person name="Louis A."/>
            <person name="Herpin A."/>
            <person name="Echchiki A."/>
            <person name="Berthelot C."/>
            <person name="Parey E."/>
            <person name="Roest-Crollius H."/>
            <person name="Braasch I."/>
            <person name="Postlethwait J."/>
            <person name="Bobe J."/>
            <person name="Montfort J."/>
            <person name="Bouchez O."/>
            <person name="Begum T."/>
            <person name="Mejri S."/>
            <person name="Adams A."/>
            <person name="Chen W.-J."/>
            <person name="Guiguen Y."/>
        </authorList>
    </citation>
    <scope>NUCLEOTIDE SEQUENCE</scope>
    <source>
        <strain evidence="3">YG-15Mar2019-1</strain>
        <tissue evidence="3">Brain</tissue>
    </source>
</reference>
<feature type="compositionally biased region" description="Polar residues" evidence="2">
    <location>
        <begin position="633"/>
        <end position="650"/>
    </location>
</feature>
<feature type="region of interest" description="Disordered" evidence="2">
    <location>
        <begin position="258"/>
        <end position="354"/>
    </location>
</feature>
<name>A0A9D3PRP2_MEGAT</name>
<feature type="compositionally biased region" description="Low complexity" evidence="2">
    <location>
        <begin position="282"/>
        <end position="301"/>
    </location>
</feature>
<feature type="compositionally biased region" description="Basic and acidic residues" evidence="2">
    <location>
        <begin position="1051"/>
        <end position="1066"/>
    </location>
</feature>
<feature type="compositionally biased region" description="Polar residues" evidence="2">
    <location>
        <begin position="1215"/>
        <end position="1227"/>
    </location>
</feature>
<feature type="compositionally biased region" description="Polar residues" evidence="2">
    <location>
        <begin position="330"/>
        <end position="343"/>
    </location>
</feature>
<feature type="region of interest" description="Disordered" evidence="2">
    <location>
        <begin position="633"/>
        <end position="653"/>
    </location>
</feature>
<feature type="compositionally biased region" description="Basic residues" evidence="2">
    <location>
        <begin position="723"/>
        <end position="733"/>
    </location>
</feature>
<feature type="compositionally biased region" description="Low complexity" evidence="2">
    <location>
        <begin position="982"/>
        <end position="993"/>
    </location>
</feature>
<evidence type="ECO:0000256" key="2">
    <source>
        <dbReference type="SAM" id="MobiDB-lite"/>
    </source>
</evidence>
<dbReference type="EMBL" id="JAFDVH010000014">
    <property type="protein sequence ID" value="KAG7465269.1"/>
    <property type="molecule type" value="Genomic_DNA"/>
</dbReference>
<comment type="caution">
    <text evidence="3">The sequence shown here is derived from an EMBL/GenBank/DDBJ whole genome shotgun (WGS) entry which is preliminary data.</text>
</comment>
<sequence length="1297" mass="138867">MQNSGGSRTQRYRPASEFDEATLARKREYWRTKKREQRAKLSELKKERANARISKCSASGGHQTVRLSMAGPTLLNSDGTYHTGVCLQVASEGAEKASAFNGMQDGENAGLAAGGNCTSVGGQPAVADQKERWFQKIKLNNVLPLFPAARSDSRNNPKGASVDRKVAGCSPVHAAGGTFSPAKPNGALSDSCSQVPAVKIKVPPIGSPHCQVQNEGALLNGSSSVALPQQHLVLQAATGHTPDTSPQLCLHVQTPATSLGQTTSDVPTGVKVAVPGHGPDSGGTNTSQGGTSSSSLECSISNAQTESPKNTQMEVLGSTVKKEADDSSPGADSQTAAESNHQAVIQKVEPEDEALNRATDTAYLTGPEANTVAPAPLHLAKATLWRQKLQDGSERWGVVRYKTQKQRFLESQRVISQRNARRAFTPAMASLAGNSQKGNKEENEEERMARRREYWRIKKREQRAKLSAEVKAKMKERDSLLRRVKRYQSILEEMRRTRSGGEKVPQPPGSTLPTDPETIGGFIKEDGTMTTNIPQASANLRSLGRETLPESRSFPNKLLPVPGCRGAADRGGAVLKKVHVTAPPPLKSSVQMKGTCHLLVTPPVNPPKLISSRARPASHGIAKNLQSPHAVVTQANSSLRRPHGPQSTSARLPLLKQRPSLPVVTAVTGKCSVARGEEGQGSKPAGCASVEGPAGSAAARDPTPELTEEERMAKKREYWRIKKREQRAKRSARARQALSQCRYGTAAQRQQNLRALAARRTVAPVSARAVTAGRPPDTTPLSQPDVPPPVQDNQGKIKQEEEPPPMEDASSGGDLPLSREIKPCLSPVPETEQDSTASLDSQATTLLAVASMKKLLEESLSSVADCNNLQPCKTEQVSPEEELQEAEVKPNLSSLSAGGEGHAPPLEGQPSATGSDPQSSVAQQVQSPSCEKLCHVPPTNQEASHTVQSSQSPARCQPAPQLPSSSQTPPHKPQSSQPPITHAPSCSHAPSSSNHLPLRRAQRLRTRRTGHCCSPEPPKQPANTPSQMEEDLLRKKREYWRIAKREQRAKKRAWEREMRKQGEQGRRQPVRATQGPAVCVVKTQKPELRTESHSVQNAPALHTTSSTPILLSSPAGTLTCLKAVATLPILKVVTPTVPILCPGTLQNTAPKNEPSGASSRQPAVASLSCSTLPVGGDGGAVGSTARLLLVESQQEDAPGANPESPRVKRWQLQVQDGTGPTSIQTQRPLPALQSGGHPRRGLQRAPRGSQSRTPRTPRPVTSLPTPNETSLAALPVPHRPPGSWRRTFFGRSASTGG</sequence>
<feature type="region of interest" description="Disordered" evidence="2">
    <location>
        <begin position="1215"/>
        <end position="1297"/>
    </location>
</feature>
<feature type="coiled-coil region" evidence="1">
    <location>
        <begin position="27"/>
        <end position="54"/>
    </location>
</feature>
<protein>
    <submittedName>
        <fullName evidence="3">Uncharacterized protein</fullName>
    </submittedName>
</protein>
<evidence type="ECO:0000256" key="1">
    <source>
        <dbReference type="SAM" id="Coils"/>
    </source>
</evidence>
<feature type="compositionally biased region" description="Low complexity" evidence="2">
    <location>
        <begin position="734"/>
        <end position="743"/>
    </location>
</feature>
<feature type="region of interest" description="Disordered" evidence="2">
    <location>
        <begin position="675"/>
        <end position="711"/>
    </location>
</feature>
<evidence type="ECO:0000313" key="3">
    <source>
        <dbReference type="EMBL" id="KAG7465269.1"/>
    </source>
</evidence>
<feature type="region of interest" description="Disordered" evidence="2">
    <location>
        <begin position="863"/>
        <end position="1030"/>
    </location>
</feature>
<feature type="region of interest" description="Disordered" evidence="2">
    <location>
        <begin position="1051"/>
        <end position="1073"/>
    </location>
</feature>
<feature type="compositionally biased region" description="Polar residues" evidence="2">
    <location>
        <begin position="302"/>
        <end position="313"/>
    </location>
</feature>
<proteinExistence type="predicted"/>